<dbReference type="GO" id="GO:0005829">
    <property type="term" value="C:cytosol"/>
    <property type="evidence" value="ECO:0007669"/>
    <property type="project" value="TreeGrafter"/>
</dbReference>
<dbReference type="PANTHER" id="PTHR10204:SF34">
    <property type="entry name" value="NAD(P)H DEHYDROGENASE [QUINONE] 1 ISOFORM 1"/>
    <property type="match status" value="1"/>
</dbReference>
<dbReference type="GO" id="GO:0003955">
    <property type="term" value="F:NAD(P)H dehydrogenase (quinone) activity"/>
    <property type="evidence" value="ECO:0007669"/>
    <property type="project" value="TreeGrafter"/>
</dbReference>
<dbReference type="OrthoDB" id="9798454at2"/>
<dbReference type="Pfam" id="PF02525">
    <property type="entry name" value="Flavodoxin_2"/>
    <property type="match status" value="1"/>
</dbReference>
<name>A0A0G3G0B9_9GAMM</name>
<dbReference type="Proteomes" id="UP000064201">
    <property type="component" value="Chromosome"/>
</dbReference>
<dbReference type="SUPFAM" id="SSF52218">
    <property type="entry name" value="Flavoproteins"/>
    <property type="match status" value="1"/>
</dbReference>
<dbReference type="Gene3D" id="3.40.50.360">
    <property type="match status" value="1"/>
</dbReference>
<dbReference type="InterPro" id="IPR051545">
    <property type="entry name" value="NAD(P)H_dehydrogenase_qn"/>
</dbReference>
<dbReference type="RefSeq" id="WP_018146097.1">
    <property type="nucleotide sequence ID" value="NZ_CP011367.1"/>
</dbReference>
<accession>A0A0G3G0B9</accession>
<dbReference type="InterPro" id="IPR003680">
    <property type="entry name" value="Flavodoxin_fold"/>
</dbReference>
<gene>
    <name evidence="4" type="ORF">TVD_04285</name>
</gene>
<protein>
    <submittedName>
        <fullName evidence="4">Dehydrogenase</fullName>
    </submittedName>
</protein>
<dbReference type="PATRIC" id="fig|106634.4.peg.874"/>
<dbReference type="AlphaFoldDB" id="A0A0G3G0B9"/>
<sequence>MTRILILQGHPDPAEGHLDHALADAYREGAEKAGVAVDTLTIAHRDFPLLKNQAEFVDETVPPAILEAQELIEVAHHIVLIYPLWLGDMPALVKGFLEQTLRPAFVGDGDMNRLRHTRLKGRSVRIVVTMGMPALAYRWFYGAHSLKSLERNIFRFCGFGPIRHTLIGQNGGDAAARERWLKKMRELGHAAR</sequence>
<evidence type="ECO:0000259" key="3">
    <source>
        <dbReference type="Pfam" id="PF02525"/>
    </source>
</evidence>
<dbReference type="PANTHER" id="PTHR10204">
    <property type="entry name" value="NAD P H OXIDOREDUCTASE-RELATED"/>
    <property type="match status" value="1"/>
</dbReference>
<keyword evidence="2" id="KW-0560">Oxidoreductase</keyword>
<dbReference type="InterPro" id="IPR029039">
    <property type="entry name" value="Flavoprotein-like_sf"/>
</dbReference>
<reference evidence="4 5" key="1">
    <citation type="submission" date="2015-04" db="EMBL/GenBank/DDBJ databases">
        <title>Complete Sequence for the Genome of the Thioalkalivibrio versutus D301.</title>
        <authorList>
            <person name="Mu T."/>
            <person name="Zhou J."/>
            <person name="Xu X."/>
        </authorList>
    </citation>
    <scope>NUCLEOTIDE SEQUENCE [LARGE SCALE GENOMIC DNA]</scope>
    <source>
        <strain evidence="4 5">D301</strain>
    </source>
</reference>
<comment type="similarity">
    <text evidence="1">Belongs to the NAD(P)H dehydrogenase (quinone) family.</text>
</comment>
<evidence type="ECO:0000256" key="1">
    <source>
        <dbReference type="ARBA" id="ARBA00006252"/>
    </source>
</evidence>
<evidence type="ECO:0000313" key="4">
    <source>
        <dbReference type="EMBL" id="AKJ94635.1"/>
    </source>
</evidence>
<evidence type="ECO:0000313" key="5">
    <source>
        <dbReference type="Proteomes" id="UP000064201"/>
    </source>
</evidence>
<dbReference type="STRING" id="106634.TVD_04285"/>
<evidence type="ECO:0000256" key="2">
    <source>
        <dbReference type="ARBA" id="ARBA00023002"/>
    </source>
</evidence>
<dbReference type="EMBL" id="CP011367">
    <property type="protein sequence ID" value="AKJ94635.1"/>
    <property type="molecule type" value="Genomic_DNA"/>
</dbReference>
<keyword evidence="5" id="KW-1185">Reference proteome</keyword>
<proteinExistence type="inferred from homology"/>
<feature type="domain" description="Flavodoxin-like fold" evidence="3">
    <location>
        <begin position="3"/>
        <end position="185"/>
    </location>
</feature>
<dbReference type="KEGG" id="tvr:TVD_04285"/>
<organism evidence="4 5">
    <name type="scientific">Thioalkalivibrio versutus</name>
    <dbReference type="NCBI Taxonomy" id="106634"/>
    <lineage>
        <taxon>Bacteria</taxon>
        <taxon>Pseudomonadati</taxon>
        <taxon>Pseudomonadota</taxon>
        <taxon>Gammaproteobacteria</taxon>
        <taxon>Chromatiales</taxon>
        <taxon>Ectothiorhodospiraceae</taxon>
        <taxon>Thioalkalivibrio</taxon>
    </lineage>
</organism>